<keyword evidence="2" id="KW-0946">Virion</keyword>
<feature type="transmembrane region" description="Helical" evidence="1">
    <location>
        <begin position="22"/>
        <end position="43"/>
    </location>
</feature>
<dbReference type="AlphaFoldDB" id="G3HQ08"/>
<protein>
    <submittedName>
        <fullName evidence="2">Envelope glycoprotein</fullName>
    </submittedName>
</protein>
<name>G3HQ08_CRIGR</name>
<reference evidence="3" key="1">
    <citation type="journal article" date="2011" name="Nat. Biotechnol.">
        <title>The genomic sequence of the Chinese hamster ovary (CHO)-K1 cell line.</title>
        <authorList>
            <person name="Xu X."/>
            <person name="Nagarajan H."/>
            <person name="Lewis N.E."/>
            <person name="Pan S."/>
            <person name="Cai Z."/>
            <person name="Liu X."/>
            <person name="Chen W."/>
            <person name="Xie M."/>
            <person name="Wang W."/>
            <person name="Hammond S."/>
            <person name="Andersen M.R."/>
            <person name="Neff N."/>
            <person name="Passarelli B."/>
            <person name="Koh W."/>
            <person name="Fan H.C."/>
            <person name="Wang J."/>
            <person name="Gui Y."/>
            <person name="Lee K.H."/>
            <person name="Betenbaugh M.J."/>
            <person name="Quake S.R."/>
            <person name="Famili I."/>
            <person name="Palsson B.O."/>
            <person name="Wang J."/>
        </authorList>
    </citation>
    <scope>NUCLEOTIDE SEQUENCE [LARGE SCALE GENOMIC DNA]</scope>
    <source>
        <strain evidence="3">CHO K1 cell line</strain>
    </source>
</reference>
<dbReference type="PANTHER" id="PTHR37874">
    <property type="entry name" value="RIKEN CDNA 1500011B03 GENE-RELATED"/>
    <property type="match status" value="1"/>
</dbReference>
<proteinExistence type="predicted"/>
<dbReference type="PANTHER" id="PTHR37874:SF2">
    <property type="entry name" value="GENE 8113-RELATED"/>
    <property type="match status" value="1"/>
</dbReference>
<keyword evidence="1" id="KW-1133">Transmembrane helix</keyword>
<keyword evidence="1" id="KW-0812">Transmembrane</keyword>
<evidence type="ECO:0000313" key="2">
    <source>
        <dbReference type="EMBL" id="EGW04878.1"/>
    </source>
</evidence>
<sequence>MRVTQQRSNTMIAQAFSLVKEWAGVGVMFSMMLLAIFVCLWCLCRIRKSQKSQAAMLVQAFAAVEAGQSPQAWLSMLTDK</sequence>
<dbReference type="Proteomes" id="UP000001075">
    <property type="component" value="Unassembled WGS sequence"/>
</dbReference>
<gene>
    <name evidence="2" type="ORF">I79_012896</name>
</gene>
<keyword evidence="1" id="KW-0472">Membrane</keyword>
<dbReference type="InParanoid" id="G3HQ08"/>
<evidence type="ECO:0000313" key="3">
    <source>
        <dbReference type="Proteomes" id="UP000001075"/>
    </source>
</evidence>
<evidence type="ECO:0000256" key="1">
    <source>
        <dbReference type="SAM" id="Phobius"/>
    </source>
</evidence>
<accession>G3HQ08</accession>
<keyword evidence="2" id="KW-0261">Viral envelope protein</keyword>
<dbReference type="EMBL" id="JH000594">
    <property type="protein sequence ID" value="EGW04878.1"/>
    <property type="molecule type" value="Genomic_DNA"/>
</dbReference>
<dbReference type="InterPro" id="IPR053368">
    <property type="entry name" value="Viral_Envelope_Glycoprotein"/>
</dbReference>
<organism evidence="2 3">
    <name type="scientific">Cricetulus griseus</name>
    <name type="common">Chinese hamster</name>
    <name type="synonym">Cricetulus barabensis griseus</name>
    <dbReference type="NCBI Taxonomy" id="10029"/>
    <lineage>
        <taxon>Eukaryota</taxon>
        <taxon>Metazoa</taxon>
        <taxon>Chordata</taxon>
        <taxon>Craniata</taxon>
        <taxon>Vertebrata</taxon>
        <taxon>Euteleostomi</taxon>
        <taxon>Mammalia</taxon>
        <taxon>Eutheria</taxon>
        <taxon>Euarchontoglires</taxon>
        <taxon>Glires</taxon>
        <taxon>Rodentia</taxon>
        <taxon>Myomorpha</taxon>
        <taxon>Muroidea</taxon>
        <taxon>Cricetidae</taxon>
        <taxon>Cricetinae</taxon>
        <taxon>Cricetulus</taxon>
    </lineage>
</organism>